<feature type="region of interest" description="Disordered" evidence="1">
    <location>
        <begin position="1"/>
        <end position="32"/>
    </location>
</feature>
<dbReference type="AlphaFoldDB" id="A0AAI8CGF9"/>
<dbReference type="Proteomes" id="UP000304840">
    <property type="component" value="Chromosome"/>
</dbReference>
<evidence type="ECO:0000313" key="3">
    <source>
        <dbReference type="Proteomes" id="UP000304840"/>
    </source>
</evidence>
<evidence type="ECO:0000256" key="1">
    <source>
        <dbReference type="SAM" id="MobiDB-lite"/>
    </source>
</evidence>
<proteinExistence type="predicted"/>
<accession>A0AAI8CGF9</accession>
<protein>
    <submittedName>
        <fullName evidence="2">DUF3164 family protein</fullName>
    </submittedName>
</protein>
<gene>
    <name evidence="2" type="ORF">UN65_02915</name>
</gene>
<name>A0AAI8CGF9_9FLAO</name>
<evidence type="ECO:0000313" key="2">
    <source>
        <dbReference type="EMBL" id="AMO19435.1"/>
    </source>
</evidence>
<reference evidence="2 3" key="2">
    <citation type="submission" date="2019-05" db="EMBL/GenBank/DDBJ databases">
        <authorList>
            <person name="Ravantti J.J."/>
        </authorList>
    </citation>
    <scope>NUCLEOTIDE SEQUENCE [LARGE SCALE GENOMIC DNA]</scope>
    <source>
        <strain evidence="2 3">B185</strain>
    </source>
</reference>
<sequence>MDLKSLSSEQRKELAVQLKEEERQEKERKQNETKVLQELTEEVIDKNIDDCLKVQGISNDFILKLFQEAETIITARAETYGNKKRDQDSHTLTKRDGSASIKLGWNVKPTFDGTETEGIAKIKEYMTSLTSDEENSKIMMEFLNEFLKTDMQGNYNPKQVRKLNEKRDTAKSQLFNDGMDIVEKAIIDIRTSQFVRGYKVVEFEPGVSKRFEFSFSIK</sequence>
<dbReference type="RefSeq" id="WP_138424943.1">
    <property type="nucleotide sequence ID" value="NZ_CP010992.1"/>
</dbReference>
<dbReference type="EMBL" id="CP010992">
    <property type="protein sequence ID" value="AMO19435.1"/>
    <property type="molecule type" value="Genomic_DNA"/>
</dbReference>
<organism evidence="2 3">
    <name type="scientific">Flavobacterium columnare</name>
    <dbReference type="NCBI Taxonomy" id="996"/>
    <lineage>
        <taxon>Bacteria</taxon>
        <taxon>Pseudomonadati</taxon>
        <taxon>Bacteroidota</taxon>
        <taxon>Flavobacteriia</taxon>
        <taxon>Flavobacteriales</taxon>
        <taxon>Flavobacteriaceae</taxon>
        <taxon>Flavobacterium</taxon>
    </lineage>
</organism>
<dbReference type="InterPro" id="IPR021505">
    <property type="entry name" value="Phage_B3_Orf6"/>
</dbReference>
<dbReference type="Pfam" id="PF11363">
    <property type="entry name" value="DUF3164"/>
    <property type="match status" value="1"/>
</dbReference>
<reference evidence="3" key="1">
    <citation type="submission" date="2016-03" db="EMBL/GenBank/DDBJ databases">
        <title>Flavobacterium columnare strain B185, complete genome.</title>
        <authorList>
            <person name="Sundberg L.-R."/>
            <person name="Papponen P."/>
            <person name="Laanto E."/>
        </authorList>
    </citation>
    <scope>NUCLEOTIDE SEQUENCE [LARGE SCALE GENOMIC DNA]</scope>
    <source>
        <strain evidence="3">B185</strain>
    </source>
</reference>